<feature type="domain" description="SnoaL-like" evidence="1">
    <location>
        <begin position="9"/>
        <end position="115"/>
    </location>
</feature>
<dbReference type="InterPro" id="IPR032710">
    <property type="entry name" value="NTF2-like_dom_sf"/>
</dbReference>
<dbReference type="KEGG" id="amog:QRX60_30005"/>
<dbReference type="PANTHER" id="PTHR41252:SF1">
    <property type="entry name" value="BLR2505 PROTEIN"/>
    <property type="match status" value="1"/>
</dbReference>
<dbReference type="SUPFAM" id="SSF54427">
    <property type="entry name" value="NTF2-like"/>
    <property type="match status" value="1"/>
</dbReference>
<dbReference type="RefSeq" id="WP_285994777.1">
    <property type="nucleotide sequence ID" value="NZ_CP127295.1"/>
</dbReference>
<gene>
    <name evidence="2" type="ORF">QRX60_30005</name>
</gene>
<dbReference type="AlphaFoldDB" id="A0A9Y2NG43"/>
<proteinExistence type="predicted"/>
<protein>
    <submittedName>
        <fullName evidence="2">Nuclear transport factor 2 family protein</fullName>
    </submittedName>
</protein>
<accession>A0A9Y2NG43</accession>
<dbReference type="Proteomes" id="UP001239397">
    <property type="component" value="Chromosome"/>
</dbReference>
<dbReference type="EMBL" id="CP127295">
    <property type="protein sequence ID" value="WIX98292.1"/>
    <property type="molecule type" value="Genomic_DNA"/>
</dbReference>
<dbReference type="PANTHER" id="PTHR41252">
    <property type="entry name" value="BLR2505 PROTEIN"/>
    <property type="match status" value="1"/>
</dbReference>
<dbReference type="Gene3D" id="3.10.450.50">
    <property type="match status" value="1"/>
</dbReference>
<organism evidence="2 3">
    <name type="scientific">Amycolatopsis mongoliensis</name>
    <dbReference type="NCBI Taxonomy" id="715475"/>
    <lineage>
        <taxon>Bacteria</taxon>
        <taxon>Bacillati</taxon>
        <taxon>Actinomycetota</taxon>
        <taxon>Actinomycetes</taxon>
        <taxon>Pseudonocardiales</taxon>
        <taxon>Pseudonocardiaceae</taxon>
        <taxon>Amycolatopsis</taxon>
    </lineage>
</organism>
<keyword evidence="3" id="KW-1185">Reference proteome</keyword>
<dbReference type="InterPro" id="IPR037401">
    <property type="entry name" value="SnoaL-like"/>
</dbReference>
<evidence type="ECO:0000313" key="2">
    <source>
        <dbReference type="EMBL" id="WIX98292.1"/>
    </source>
</evidence>
<sequence>MSNAALTAVKAWYSAISERDWTTLRSLVDPEMEFVVADGFPAGGRYVGPEQIFDTFFPASFASWSAILPEVDEIFAVAGENVVVRGRYVGRTKVTDTPFDVPFAHLWRARDGKLVGLRQYIDTAVLRDAIEGRAAVMPTKTVP</sequence>
<evidence type="ECO:0000259" key="1">
    <source>
        <dbReference type="Pfam" id="PF12680"/>
    </source>
</evidence>
<dbReference type="Pfam" id="PF12680">
    <property type="entry name" value="SnoaL_2"/>
    <property type="match status" value="1"/>
</dbReference>
<name>A0A9Y2NG43_9PSEU</name>
<reference evidence="2 3" key="1">
    <citation type="submission" date="2023-06" db="EMBL/GenBank/DDBJ databases">
        <authorList>
            <person name="Oyuntsetseg B."/>
            <person name="Kim S.B."/>
        </authorList>
    </citation>
    <scope>NUCLEOTIDE SEQUENCE [LARGE SCALE GENOMIC DNA]</scope>
    <source>
        <strain evidence="2 3">4-36</strain>
    </source>
</reference>
<evidence type="ECO:0000313" key="3">
    <source>
        <dbReference type="Proteomes" id="UP001239397"/>
    </source>
</evidence>